<dbReference type="OrthoDB" id="258610at2"/>
<dbReference type="Gene3D" id="3.20.20.370">
    <property type="entry name" value="Glycoside hydrolase/deacetylase"/>
    <property type="match status" value="1"/>
</dbReference>
<name>A0A0G3WDR6_9CLOT</name>
<dbReference type="AlphaFoldDB" id="A0A0G3WDR6"/>
<dbReference type="PANTHER" id="PTHR10587:SF125">
    <property type="entry name" value="POLYSACCHARIDE DEACETYLASE YHEN-RELATED"/>
    <property type="match status" value="1"/>
</dbReference>
<dbReference type="STRING" id="84022.CACET_c21170"/>
<organism evidence="3 4">
    <name type="scientific">Clostridium aceticum</name>
    <dbReference type="NCBI Taxonomy" id="84022"/>
    <lineage>
        <taxon>Bacteria</taxon>
        <taxon>Bacillati</taxon>
        <taxon>Bacillota</taxon>
        <taxon>Clostridia</taxon>
        <taxon>Eubacteriales</taxon>
        <taxon>Clostridiaceae</taxon>
        <taxon>Clostridium</taxon>
    </lineage>
</organism>
<feature type="compositionally biased region" description="Acidic residues" evidence="1">
    <location>
        <begin position="67"/>
        <end position="82"/>
    </location>
</feature>
<sequence>MKKLTLVFIIGIFTLSIVWGALSFFQAEETLAAVDMEQVISPEAEIIGDDEEAVDNEEKEIKREADNPNDSEEVDTVEDVDLKEEKNQDKNNTAKGKKVFLTFDDGPTSLTPEILDILKEHDVQATFFVIGRLAEKDPDMVKRTYAEGNMILPHSYTHDYAIYSTFETFYDDFYRAEEVIQDILQMRLPPIFRFPGGSSNHSSFAYGGQQFMPELTKDIIEKGYYYIDWNVSSGDASPDYKSKEKMLQNIFNGLQNRDVAVVLFHDVARNTKMAQILPEVISRLQNKGYEFRTFKDITKEELDRMVQLKIANKPIVR</sequence>
<dbReference type="InterPro" id="IPR011330">
    <property type="entry name" value="Glyco_hydro/deAcase_b/a-brl"/>
</dbReference>
<evidence type="ECO:0000313" key="4">
    <source>
        <dbReference type="Proteomes" id="UP000035704"/>
    </source>
</evidence>
<dbReference type="KEGG" id="cace:CACET_c21170"/>
<dbReference type="Proteomes" id="UP000035704">
    <property type="component" value="Chromosome"/>
</dbReference>
<dbReference type="PROSITE" id="PS51677">
    <property type="entry name" value="NODB"/>
    <property type="match status" value="1"/>
</dbReference>
<gene>
    <name evidence="3" type="ORF">CACET_c21170</name>
</gene>
<dbReference type="SUPFAM" id="SSF88713">
    <property type="entry name" value="Glycoside hydrolase/deacetylase"/>
    <property type="match status" value="1"/>
</dbReference>
<dbReference type="PANTHER" id="PTHR10587">
    <property type="entry name" value="GLYCOSYL TRANSFERASE-RELATED"/>
    <property type="match status" value="1"/>
</dbReference>
<dbReference type="EMBL" id="CP009687">
    <property type="protein sequence ID" value="AKL95564.1"/>
    <property type="molecule type" value="Genomic_DNA"/>
</dbReference>
<feature type="compositionally biased region" description="Acidic residues" evidence="1">
    <location>
        <begin position="46"/>
        <end position="58"/>
    </location>
</feature>
<accession>A0A0G3WDR6</accession>
<dbReference type="Pfam" id="PF01522">
    <property type="entry name" value="Polysacc_deac_1"/>
    <property type="match status" value="1"/>
</dbReference>
<dbReference type="RefSeq" id="WP_052661461.1">
    <property type="nucleotide sequence ID" value="NZ_CP009687.1"/>
</dbReference>
<dbReference type="CDD" id="cd10944">
    <property type="entry name" value="CE4_SmPgdA_like"/>
    <property type="match status" value="1"/>
</dbReference>
<dbReference type="InterPro" id="IPR002509">
    <property type="entry name" value="NODB_dom"/>
</dbReference>
<dbReference type="PATRIC" id="fig|84022.6.peg.2117"/>
<feature type="domain" description="NodB homology" evidence="2">
    <location>
        <begin position="97"/>
        <end position="292"/>
    </location>
</feature>
<protein>
    <submittedName>
        <fullName evidence="3">Polysaccharide deacetylase</fullName>
    </submittedName>
</protein>
<dbReference type="GO" id="GO:0016810">
    <property type="term" value="F:hydrolase activity, acting on carbon-nitrogen (but not peptide) bonds"/>
    <property type="evidence" value="ECO:0007669"/>
    <property type="project" value="InterPro"/>
</dbReference>
<keyword evidence="4" id="KW-1185">Reference proteome</keyword>
<proteinExistence type="predicted"/>
<evidence type="ECO:0000256" key="1">
    <source>
        <dbReference type="SAM" id="MobiDB-lite"/>
    </source>
</evidence>
<dbReference type="InterPro" id="IPR050248">
    <property type="entry name" value="Polysacc_deacetylase_ArnD"/>
</dbReference>
<dbReference type="GO" id="GO:0005975">
    <property type="term" value="P:carbohydrate metabolic process"/>
    <property type="evidence" value="ECO:0007669"/>
    <property type="project" value="InterPro"/>
</dbReference>
<reference evidence="3 4" key="1">
    <citation type="submission" date="2014-10" db="EMBL/GenBank/DDBJ databases">
        <title>Genome sequence of Clostridium aceticum DSM 1496.</title>
        <authorList>
            <person name="Poehlein A."/>
            <person name="Schiel-Bengelsdorf B."/>
            <person name="Gottschalk G."/>
            <person name="Duerre P."/>
            <person name="Daniel R."/>
        </authorList>
    </citation>
    <scope>NUCLEOTIDE SEQUENCE [LARGE SCALE GENOMIC DNA]</scope>
    <source>
        <strain evidence="3 4">DSM 1496</strain>
    </source>
</reference>
<evidence type="ECO:0000259" key="2">
    <source>
        <dbReference type="PROSITE" id="PS51677"/>
    </source>
</evidence>
<evidence type="ECO:0000313" key="3">
    <source>
        <dbReference type="EMBL" id="AKL95564.1"/>
    </source>
</evidence>
<feature type="region of interest" description="Disordered" evidence="1">
    <location>
        <begin position="45"/>
        <end position="88"/>
    </location>
</feature>